<dbReference type="PANTHER" id="PTHR14209">
    <property type="entry name" value="ISOAMYL ACETATE-HYDROLYZING ESTERASE 1"/>
    <property type="match status" value="1"/>
</dbReference>
<reference evidence="3" key="1">
    <citation type="submission" date="2020-01" db="EMBL/GenBank/DDBJ databases">
        <authorList>
            <consortium name="DOE Joint Genome Institute"/>
            <person name="Haridas S."/>
            <person name="Albert R."/>
            <person name="Binder M."/>
            <person name="Bloem J."/>
            <person name="Labutti K."/>
            <person name="Salamov A."/>
            <person name="Andreopoulos B."/>
            <person name="Baker S.E."/>
            <person name="Barry K."/>
            <person name="Bills G."/>
            <person name="Bluhm B.H."/>
            <person name="Cannon C."/>
            <person name="Castanera R."/>
            <person name="Culley D.E."/>
            <person name="Daum C."/>
            <person name="Ezra D."/>
            <person name="Gonzalez J.B."/>
            <person name="Henrissat B."/>
            <person name="Kuo A."/>
            <person name="Liang C."/>
            <person name="Lipzen A."/>
            <person name="Lutzoni F."/>
            <person name="Magnuson J."/>
            <person name="Mondo S."/>
            <person name="Nolan M."/>
            <person name="Ohm R."/>
            <person name="Pangilinan J."/>
            <person name="Park H.-J."/>
            <person name="Ramirez L."/>
            <person name="Alfaro M."/>
            <person name="Sun H."/>
            <person name="Tritt A."/>
            <person name="Yoshinaga Y."/>
            <person name="Zwiers L.-H."/>
            <person name="Turgeon B.G."/>
            <person name="Goodwin S.B."/>
            <person name="Spatafora J.W."/>
            <person name="Crous P.W."/>
            <person name="Grigoriev I.V."/>
        </authorList>
    </citation>
    <scope>NUCLEOTIDE SEQUENCE</scope>
    <source>
        <strain evidence="3">CBS 342.82</strain>
    </source>
</reference>
<dbReference type="Gene3D" id="3.40.50.1110">
    <property type="entry name" value="SGNH hydrolase"/>
    <property type="match status" value="1"/>
</dbReference>
<reference evidence="3" key="2">
    <citation type="submission" date="2020-04" db="EMBL/GenBank/DDBJ databases">
        <authorList>
            <consortium name="NCBI Genome Project"/>
        </authorList>
    </citation>
    <scope>NUCLEOTIDE SEQUENCE</scope>
    <source>
        <strain evidence="3">CBS 342.82</strain>
    </source>
</reference>
<dbReference type="Proteomes" id="UP000504637">
    <property type="component" value="Unplaced"/>
</dbReference>
<dbReference type="InterPro" id="IPR045136">
    <property type="entry name" value="Iah1-like"/>
</dbReference>
<feature type="domain" description="SGNH hydrolase-type esterase" evidence="1">
    <location>
        <begin position="6"/>
        <end position="222"/>
    </location>
</feature>
<reference evidence="3" key="3">
    <citation type="submission" date="2025-08" db="UniProtKB">
        <authorList>
            <consortium name="RefSeq"/>
        </authorList>
    </citation>
    <scope>IDENTIFICATION</scope>
    <source>
        <strain evidence="3">CBS 342.82</strain>
    </source>
</reference>
<dbReference type="OrthoDB" id="671439at2759"/>
<dbReference type="GeneID" id="54364145"/>
<keyword evidence="2" id="KW-1185">Reference proteome</keyword>
<protein>
    <submittedName>
        <fullName evidence="3">Lipolytic enzyme</fullName>
    </submittedName>
</protein>
<evidence type="ECO:0000313" key="2">
    <source>
        <dbReference type="Proteomes" id="UP000504637"/>
    </source>
</evidence>
<sequence>MDQFLLFGDSITQQAFTQDRGTVFGAALTDAYIRRLDIVNRGLSGYNTRQALQVLPRIVPPPAHARVRLMTIFFGANDARLPNTPGGPQQHIPIEEFTQNLIAIVQHPVVRAHTDIGLILITPPPVDERKALACDKAKDPQCGDVHRRRAPTTAAYAQAVRDVGRETGVPVIDLWTAMIARAGGTAADEDDLIVGDAAAPVSVILQNLLDDGLHLSAAGYQVLYSELTALIAKQWPVLTPANMRFALPTWNDKSAWT</sequence>
<dbReference type="CDD" id="cd01838">
    <property type="entry name" value="Isoamyl_acetate_hydrolase_like"/>
    <property type="match status" value="1"/>
</dbReference>
<proteinExistence type="predicted"/>
<accession>A0A6J3M918</accession>
<evidence type="ECO:0000313" key="3">
    <source>
        <dbReference type="RefSeq" id="XP_033461140.1"/>
    </source>
</evidence>
<dbReference type="InterPro" id="IPR036514">
    <property type="entry name" value="SGNH_hydro_sf"/>
</dbReference>
<name>A0A6J3M918_9PEZI</name>
<gene>
    <name evidence="3" type="ORF">K489DRAFT_387694</name>
</gene>
<evidence type="ECO:0000259" key="1">
    <source>
        <dbReference type="Pfam" id="PF13472"/>
    </source>
</evidence>
<dbReference type="AlphaFoldDB" id="A0A6J3M918"/>
<organism evidence="3">
    <name type="scientific">Dissoconium aciculare CBS 342.82</name>
    <dbReference type="NCBI Taxonomy" id="1314786"/>
    <lineage>
        <taxon>Eukaryota</taxon>
        <taxon>Fungi</taxon>
        <taxon>Dikarya</taxon>
        <taxon>Ascomycota</taxon>
        <taxon>Pezizomycotina</taxon>
        <taxon>Dothideomycetes</taxon>
        <taxon>Dothideomycetidae</taxon>
        <taxon>Mycosphaerellales</taxon>
        <taxon>Dissoconiaceae</taxon>
        <taxon>Dissoconium</taxon>
    </lineage>
</organism>
<dbReference type="InterPro" id="IPR013830">
    <property type="entry name" value="SGNH_hydro"/>
</dbReference>
<dbReference type="PANTHER" id="PTHR14209:SF19">
    <property type="entry name" value="ISOAMYL ACETATE-HYDROLYZING ESTERASE 1 HOMOLOG"/>
    <property type="match status" value="1"/>
</dbReference>
<dbReference type="SUPFAM" id="SSF52266">
    <property type="entry name" value="SGNH hydrolase"/>
    <property type="match status" value="1"/>
</dbReference>
<dbReference type="Pfam" id="PF13472">
    <property type="entry name" value="Lipase_GDSL_2"/>
    <property type="match status" value="1"/>
</dbReference>
<dbReference type="RefSeq" id="XP_033461140.1">
    <property type="nucleotide sequence ID" value="XM_033606345.1"/>
</dbReference>